<evidence type="ECO:0000313" key="3">
    <source>
        <dbReference type="Proteomes" id="UP000663838"/>
    </source>
</evidence>
<sequence length="557" mass="61611">MAPPPPVEMDAATKAMFDILTQNMTQMRLANEAQAERMEQLTTELALSRDNKLRFKVIEPVKYSLDSTIKLQDYYVTFEIFCSAQYGNSNKDAWSAALGKFLDGDISQAYIGLVGGSMPWLDLKTTLAARFADAAQRTNKFLNLFNNLVQDSGESLLNLSMKVERIAKQAYPTFNQLNLDVLIKNKFLAVVPEDVFDKLNIALLDKDLAVVTFEKIVSLAEKVQKTIPKTVIVEVAKAANAVIIESDPIANVQAAISLRPNSGAVPRLNCTHCNKPGHAQTSCWTLHPNLKPARNSNGNFSGRVRAPNTTVFALDKHCGARGADFHFYNSCPFVVEQQAQLASTAAASNTQNITNNHSMNEITNAGINVTGIGGSVKVHGRVNLKVNIGNEKSMFQSFVIVEELANELLLGANFIKSNNFIIDMANKKLLKRLNKINKIEPKAINKLEPCNFNINNVKSAIEDTSVSDNNNCNINLINNRLQSKIPIVKETISNFNVKEVNNLNLENEIFNIDYTNGGVRLIETINLKPQHSTIAAFDFDKKFKDNVNVFSVGVFPD</sequence>
<accession>A0A821VQP8</accession>
<name>A0A821VQP8_9BILA</name>
<dbReference type="Gene3D" id="2.40.70.10">
    <property type="entry name" value="Acid Proteases"/>
    <property type="match status" value="1"/>
</dbReference>
<dbReference type="EMBL" id="CAJOBS010006314">
    <property type="protein sequence ID" value="CAF4911498.1"/>
    <property type="molecule type" value="Genomic_DNA"/>
</dbReference>
<dbReference type="PANTHER" id="PTHR19963:SF30">
    <property type="entry name" value="ENDONUCLEASE_EXONUCLEASE_PHOSPHATASE DOMAIN-CONTAINING PROTEIN"/>
    <property type="match status" value="1"/>
</dbReference>
<evidence type="ECO:0000256" key="1">
    <source>
        <dbReference type="SAM" id="Coils"/>
    </source>
</evidence>
<organism evidence="2 3">
    <name type="scientific">Rotaria socialis</name>
    <dbReference type="NCBI Taxonomy" id="392032"/>
    <lineage>
        <taxon>Eukaryota</taxon>
        <taxon>Metazoa</taxon>
        <taxon>Spiralia</taxon>
        <taxon>Gnathifera</taxon>
        <taxon>Rotifera</taxon>
        <taxon>Eurotatoria</taxon>
        <taxon>Bdelloidea</taxon>
        <taxon>Philodinida</taxon>
        <taxon>Philodinidae</taxon>
        <taxon>Rotaria</taxon>
    </lineage>
</organism>
<gene>
    <name evidence="2" type="ORF">TOA249_LOCUS31424</name>
</gene>
<dbReference type="PANTHER" id="PTHR19963">
    <property type="entry name" value="CCHC-TYPE DOMAIN-CONTAINING PROTEIN"/>
    <property type="match status" value="1"/>
</dbReference>
<reference evidence="2" key="1">
    <citation type="submission" date="2021-02" db="EMBL/GenBank/DDBJ databases">
        <authorList>
            <person name="Nowell W R."/>
        </authorList>
    </citation>
    <scope>NUCLEOTIDE SEQUENCE</scope>
</reference>
<dbReference type="AlphaFoldDB" id="A0A821VQP8"/>
<protein>
    <submittedName>
        <fullName evidence="2">Uncharacterized protein</fullName>
    </submittedName>
</protein>
<comment type="caution">
    <text evidence="2">The sequence shown here is derived from an EMBL/GenBank/DDBJ whole genome shotgun (WGS) entry which is preliminary data.</text>
</comment>
<keyword evidence="1" id="KW-0175">Coiled coil</keyword>
<dbReference type="Proteomes" id="UP000663838">
    <property type="component" value="Unassembled WGS sequence"/>
</dbReference>
<evidence type="ECO:0000313" key="2">
    <source>
        <dbReference type="EMBL" id="CAF4911498.1"/>
    </source>
</evidence>
<dbReference type="InterPro" id="IPR021109">
    <property type="entry name" value="Peptidase_aspartic_dom_sf"/>
</dbReference>
<feature type="coiled-coil region" evidence="1">
    <location>
        <begin position="24"/>
        <end position="51"/>
    </location>
</feature>
<proteinExistence type="predicted"/>